<protein>
    <recommendedName>
        <fullName evidence="4">Peptidase A1 domain-containing protein</fullName>
    </recommendedName>
</protein>
<accession>A0A8J8NL03</accession>
<feature type="chain" id="PRO_5035238736" description="Peptidase A1 domain-containing protein" evidence="1">
    <location>
        <begin position="17"/>
        <end position="358"/>
    </location>
</feature>
<name>A0A8J8NL03_HALGN</name>
<evidence type="ECO:0000256" key="1">
    <source>
        <dbReference type="SAM" id="SignalP"/>
    </source>
</evidence>
<sequence>MIILCLLLLLSHAAESLYMGTTLDDCYAVARSFNNTCTQAPKAPAPWTSTFKSITQSCPDTRTFQLKSCQIVVMLCVSCSQNATTGQVRMRVQTNGLPRGHCYGGQCPAQRKIDFEVDFNKNVSMEKAITFRSNNQFDDKACSNMSLKVVPTWTNLKVYEDGHQMDDIAGIAINGGIIKAPIVKYMMDPYFPTFTLGRNFTQSPTFDTCLGFVDEQSTYGYIMLSPCISNSSMIAQNRSCGKDPFCSQDIKNHSLYFQNRQERVLGIAKDGHIIQSPFFYEGSFIRCTNLDQCGGYFMEQQTYVYTWSNIFPYSMTCFGPGSQPSVYTARCSENTCSGRYLMEVGLILMALLQFIILI</sequence>
<dbReference type="AlphaFoldDB" id="A0A8J8NL03"/>
<proteinExistence type="predicted"/>
<evidence type="ECO:0000313" key="2">
    <source>
        <dbReference type="EMBL" id="TNV77176.1"/>
    </source>
</evidence>
<reference evidence="2" key="1">
    <citation type="submission" date="2019-06" db="EMBL/GenBank/DDBJ databases">
        <authorList>
            <person name="Zheng W."/>
        </authorList>
    </citation>
    <scope>NUCLEOTIDE SEQUENCE</scope>
    <source>
        <strain evidence="2">QDHG01</strain>
    </source>
</reference>
<gene>
    <name evidence="2" type="ORF">FGO68_gene12448</name>
</gene>
<evidence type="ECO:0008006" key="4">
    <source>
        <dbReference type="Google" id="ProtNLM"/>
    </source>
</evidence>
<comment type="caution">
    <text evidence="2">The sequence shown here is derived from an EMBL/GenBank/DDBJ whole genome shotgun (WGS) entry which is preliminary data.</text>
</comment>
<keyword evidence="3" id="KW-1185">Reference proteome</keyword>
<feature type="signal peptide" evidence="1">
    <location>
        <begin position="1"/>
        <end position="16"/>
    </location>
</feature>
<organism evidence="2 3">
    <name type="scientific">Halteria grandinella</name>
    <dbReference type="NCBI Taxonomy" id="5974"/>
    <lineage>
        <taxon>Eukaryota</taxon>
        <taxon>Sar</taxon>
        <taxon>Alveolata</taxon>
        <taxon>Ciliophora</taxon>
        <taxon>Intramacronucleata</taxon>
        <taxon>Spirotrichea</taxon>
        <taxon>Stichotrichia</taxon>
        <taxon>Sporadotrichida</taxon>
        <taxon>Halteriidae</taxon>
        <taxon>Halteria</taxon>
    </lineage>
</organism>
<keyword evidence="1" id="KW-0732">Signal</keyword>
<dbReference type="EMBL" id="RRYP01012351">
    <property type="protein sequence ID" value="TNV77176.1"/>
    <property type="molecule type" value="Genomic_DNA"/>
</dbReference>
<dbReference type="Proteomes" id="UP000785679">
    <property type="component" value="Unassembled WGS sequence"/>
</dbReference>
<evidence type="ECO:0000313" key="3">
    <source>
        <dbReference type="Proteomes" id="UP000785679"/>
    </source>
</evidence>